<gene>
    <name evidence="1" type="ORF">F5972_08140</name>
</gene>
<proteinExistence type="predicted"/>
<evidence type="ECO:0000313" key="2">
    <source>
        <dbReference type="Proteomes" id="UP000327011"/>
    </source>
</evidence>
<dbReference type="RefSeq" id="WP_150932793.1">
    <property type="nucleotide sequence ID" value="NZ_VYTZ01000003.1"/>
</dbReference>
<dbReference type="Proteomes" id="UP000327011">
    <property type="component" value="Unassembled WGS sequence"/>
</dbReference>
<name>A0A5J5K535_9ACTN</name>
<organism evidence="1 2">
    <name type="scientific">Microbispora cellulosiformans</name>
    <dbReference type="NCBI Taxonomy" id="2614688"/>
    <lineage>
        <taxon>Bacteria</taxon>
        <taxon>Bacillati</taxon>
        <taxon>Actinomycetota</taxon>
        <taxon>Actinomycetes</taxon>
        <taxon>Streptosporangiales</taxon>
        <taxon>Streptosporangiaceae</taxon>
        <taxon>Microbispora</taxon>
    </lineage>
</organism>
<sequence>MTGTAAAIGRLPDPAGCNALTETAAGLLVPEVLIEVDPGLAVTPPAAGDCPQVWRIGVDAAWVQNATLTFNHALTGADRVWEKVSEVPTLTIPRAGVWAMDYNARGAVSVPTAAAQYVMTGIYKNGALIVGTEALIVGIAAANGAQATGGLSFLHPFNAGDTVELWAFRVGQAGASAVVSNPDGRTRITGHWIAPVGDGPS</sequence>
<keyword evidence="2" id="KW-1185">Reference proteome</keyword>
<protein>
    <submittedName>
        <fullName evidence="1">Uncharacterized protein</fullName>
    </submittedName>
</protein>
<reference evidence="1 2" key="1">
    <citation type="submission" date="2019-09" db="EMBL/GenBank/DDBJ databases">
        <title>Screening of Novel Bioactive Compounds from Soil-Associated.</title>
        <authorList>
            <person name="Gong X."/>
        </authorList>
    </citation>
    <scope>NUCLEOTIDE SEQUENCE [LARGE SCALE GENOMIC DNA]</scope>
    <source>
        <strain evidence="1 2">Gxj-6</strain>
    </source>
</reference>
<accession>A0A5J5K535</accession>
<comment type="caution">
    <text evidence="1">The sequence shown here is derived from an EMBL/GenBank/DDBJ whole genome shotgun (WGS) entry which is preliminary data.</text>
</comment>
<dbReference type="AlphaFoldDB" id="A0A5J5K535"/>
<dbReference type="EMBL" id="VYTZ01000003">
    <property type="protein sequence ID" value="KAA9379616.1"/>
    <property type="molecule type" value="Genomic_DNA"/>
</dbReference>
<evidence type="ECO:0000313" key="1">
    <source>
        <dbReference type="EMBL" id="KAA9379616.1"/>
    </source>
</evidence>